<comment type="caution">
    <text evidence="17">The sequence shown here is derived from an EMBL/GenBank/DDBJ whole genome shotgun (WGS) entry which is preliminary data.</text>
</comment>
<dbReference type="PRINTS" id="PR00315">
    <property type="entry name" value="ELONGATNFCT"/>
</dbReference>
<dbReference type="CDD" id="cd01883">
    <property type="entry name" value="EF1_alpha"/>
    <property type="match status" value="1"/>
</dbReference>
<dbReference type="InterPro" id="IPR000795">
    <property type="entry name" value="T_Tr_GTP-bd_dom"/>
</dbReference>
<dbReference type="GO" id="GO:0005525">
    <property type="term" value="F:GTP binding"/>
    <property type="evidence" value="ECO:0007669"/>
    <property type="project" value="UniProtKB-KW"/>
</dbReference>
<name>A0A167X498_9EURO</name>
<sequence>MSGFESWEDDPAAQDEKLSRQAQQSLNLNNAQAPTFRPGAASFTPGAPAFTPGQPYGGYGYQQYPQYQQQGYYQQPYGQYNQQQYYNQYQNQYGAPQQGYQQGYQQPQQQSAAQQQQWRPQSIAKNPAAAAPAAPKAASPAPAAAAAKPAQKAAAPKVISLSASTKATPAPASSSSPKATPSSPKVTAVSPKVGGTKVLSIGGDVGAATSAAAKVAENKASTESGSKVSAKQAIEKTEKTSKKGSASGKSSPTPSSGRSSPSRAERAVTAVQEQQADVDDATLKEIYGEKKEHINLIFIGHVDAGKSTLGGSILYATGMVDERTMEKYKKEAKEAGRETWYLSWALDLNPEERAKGKTVEVGRAFFKTTGDTPDGPVERTYTILDAPGHKSYVPNMIGGASQADVAVLVISARKGEYETGFEKGGQTREHALLARNSGVTKLIVVVNKMDDPTVEWSQARYNECTVKIAKYLEALGYKKEDLTFMPISAQQTLGIDKPIPEGVCPWYNGPGLLPYLHNMKMPERKLNAPFMMPISAKYRDMGTMIEGRIESGVMKKGSTYIMMPNRESITITAIYAENEDEIQTAACGDQVRCRVRGIEEEDIMPGFVLCSPRRPVHCVKSFEAKIKLLELKSLLSAGFDCVLHVHSAIEEVTFSALLHKLQKETGRRSKKPPPFAKKGDTIIARLEVTGAAGAVCVERYEDYNQLGRFTLRDQGQTIAIGMVTKLITEDIAAEEKEAEKAEEDE</sequence>
<proteinExistence type="inferred from homology"/>
<dbReference type="GO" id="GO:0043022">
    <property type="term" value="F:ribosome binding"/>
    <property type="evidence" value="ECO:0007669"/>
    <property type="project" value="EnsemblFungi"/>
</dbReference>
<dbReference type="InterPro" id="IPR009001">
    <property type="entry name" value="Transl_elong_EF1A/Init_IF2_C"/>
</dbReference>
<dbReference type="AlphaFoldDB" id="A0A167X498"/>
<dbReference type="EMBL" id="AZGZ01000020">
    <property type="protein sequence ID" value="KZZ89612.1"/>
    <property type="molecule type" value="Genomic_DNA"/>
</dbReference>
<dbReference type="SUPFAM" id="SSF52540">
    <property type="entry name" value="P-loop containing nucleoside triphosphate hydrolases"/>
    <property type="match status" value="1"/>
</dbReference>
<keyword evidence="8" id="KW-0547">Nucleotide-binding</keyword>
<feature type="region of interest" description="Disordered" evidence="15">
    <location>
        <begin position="216"/>
        <end position="275"/>
    </location>
</feature>
<evidence type="ECO:0000313" key="18">
    <source>
        <dbReference type="Proteomes" id="UP000242877"/>
    </source>
</evidence>
<keyword evidence="7" id="KW-0677">Repeat</keyword>
<evidence type="ECO:0000256" key="11">
    <source>
        <dbReference type="ARBA" id="ARBA00029585"/>
    </source>
</evidence>
<evidence type="ECO:0000256" key="7">
    <source>
        <dbReference type="ARBA" id="ARBA00022737"/>
    </source>
</evidence>
<dbReference type="InterPro" id="IPR027417">
    <property type="entry name" value="P-loop_NTPase"/>
</dbReference>
<dbReference type="FunFam" id="3.40.50.300:FF:000503">
    <property type="entry name" value="Peptide chain release factor subunit 3"/>
    <property type="match status" value="1"/>
</dbReference>
<dbReference type="GO" id="GO:0042802">
    <property type="term" value="F:identical protein binding"/>
    <property type="evidence" value="ECO:0007669"/>
    <property type="project" value="EnsemblFungi"/>
</dbReference>
<dbReference type="Proteomes" id="UP000242877">
    <property type="component" value="Unassembled WGS sequence"/>
</dbReference>
<dbReference type="GO" id="GO:0003746">
    <property type="term" value="F:translation elongation factor activity"/>
    <property type="evidence" value="ECO:0007669"/>
    <property type="project" value="UniProtKB-KW"/>
</dbReference>
<keyword evidence="17" id="KW-0251">Elongation factor</keyword>
<dbReference type="SUPFAM" id="SSF50447">
    <property type="entry name" value="Translation proteins"/>
    <property type="match status" value="1"/>
</dbReference>
<evidence type="ECO:0000256" key="4">
    <source>
        <dbReference type="ARBA" id="ARBA00015765"/>
    </source>
</evidence>
<dbReference type="FunFam" id="2.40.30.10:FF:000017">
    <property type="entry name" value="Eukaryotic peptide chain release factor GTP-binding subunit"/>
    <property type="match status" value="1"/>
</dbReference>
<protein>
    <recommendedName>
        <fullName evidence="3">Elongation factor 1-alpha</fullName>
    </recommendedName>
    <alternativeName>
        <fullName evidence="14">ERF-3</fullName>
    </alternativeName>
    <alternativeName>
        <fullName evidence="13">ERF2</fullName>
    </alternativeName>
    <alternativeName>
        <fullName evidence="4">Eukaryotic peptide chain release factor GTP-binding subunit</fullName>
    </alternativeName>
    <alternativeName>
        <fullName evidence="11">Polypeptide release factor 3</fullName>
    </alternativeName>
    <alternativeName>
        <fullName evidence="12">Translation release factor 3</fullName>
    </alternativeName>
</protein>
<evidence type="ECO:0000256" key="5">
    <source>
        <dbReference type="ARBA" id="ARBA00022490"/>
    </source>
</evidence>
<feature type="compositionally biased region" description="Low complexity" evidence="15">
    <location>
        <begin position="97"/>
        <end position="117"/>
    </location>
</feature>
<dbReference type="GO" id="GO:0010494">
    <property type="term" value="C:cytoplasmic stress granule"/>
    <property type="evidence" value="ECO:0007669"/>
    <property type="project" value="EnsemblFungi"/>
</dbReference>
<feature type="region of interest" description="Disordered" evidence="15">
    <location>
        <begin position="1"/>
        <end position="62"/>
    </location>
</feature>
<dbReference type="SUPFAM" id="SSF50465">
    <property type="entry name" value="EF-Tu/eEF-1alpha/eIF2-gamma C-terminal domain"/>
    <property type="match status" value="1"/>
</dbReference>
<dbReference type="Pfam" id="PF22594">
    <property type="entry name" value="GTP-eEF1A_C"/>
    <property type="match status" value="1"/>
</dbReference>
<evidence type="ECO:0000256" key="10">
    <source>
        <dbReference type="ARBA" id="ARBA00023134"/>
    </source>
</evidence>
<dbReference type="PANTHER" id="PTHR23115">
    <property type="entry name" value="TRANSLATION FACTOR"/>
    <property type="match status" value="1"/>
</dbReference>
<keyword evidence="5" id="KW-0963">Cytoplasm</keyword>
<dbReference type="CDD" id="cd04089">
    <property type="entry name" value="eRF3_II"/>
    <property type="match status" value="1"/>
</dbReference>
<evidence type="ECO:0000256" key="14">
    <source>
        <dbReference type="ARBA" id="ARBA00031881"/>
    </source>
</evidence>
<dbReference type="Gene3D" id="2.40.30.10">
    <property type="entry name" value="Translation factors"/>
    <property type="match status" value="2"/>
</dbReference>
<dbReference type="InterPro" id="IPR054696">
    <property type="entry name" value="GTP-eEF1A_C"/>
</dbReference>
<dbReference type="PROSITE" id="PS51722">
    <property type="entry name" value="G_TR_2"/>
    <property type="match status" value="1"/>
</dbReference>
<dbReference type="Pfam" id="PF00009">
    <property type="entry name" value="GTP_EFTU"/>
    <property type="match status" value="1"/>
</dbReference>
<dbReference type="Gene3D" id="3.40.50.300">
    <property type="entry name" value="P-loop containing nucleotide triphosphate hydrolases"/>
    <property type="match status" value="1"/>
</dbReference>
<keyword evidence="18" id="KW-1185">Reference proteome</keyword>
<evidence type="ECO:0000256" key="12">
    <source>
        <dbReference type="ARBA" id="ARBA00030210"/>
    </source>
</evidence>
<dbReference type="GO" id="GO:0005829">
    <property type="term" value="C:cytosol"/>
    <property type="evidence" value="ECO:0007669"/>
    <property type="project" value="GOC"/>
</dbReference>
<feature type="region of interest" description="Disordered" evidence="15">
    <location>
        <begin position="97"/>
        <end position="190"/>
    </location>
</feature>
<dbReference type="VEuPathDB" id="FungiDB:AAP_04367"/>
<dbReference type="InterPro" id="IPR003285">
    <property type="entry name" value="Sup35"/>
</dbReference>
<dbReference type="GO" id="GO:0000288">
    <property type="term" value="P:nuclear-transcribed mRNA catabolic process, deadenylation-dependent decay"/>
    <property type="evidence" value="ECO:0007669"/>
    <property type="project" value="EnsemblFungi"/>
</dbReference>
<dbReference type="Pfam" id="PF03144">
    <property type="entry name" value="GTP_EFTU_D2"/>
    <property type="match status" value="1"/>
</dbReference>
<dbReference type="OrthoDB" id="342024at2759"/>
<evidence type="ECO:0000256" key="2">
    <source>
        <dbReference type="ARBA" id="ARBA00007249"/>
    </source>
</evidence>
<gene>
    <name evidence="17" type="ORF">AAP_04367</name>
</gene>
<feature type="compositionally biased region" description="Low complexity" evidence="15">
    <location>
        <begin position="243"/>
        <end position="262"/>
    </location>
</feature>
<comment type="subcellular location">
    <subcellularLocation>
        <location evidence="1">Cytoplasm</location>
    </subcellularLocation>
</comment>
<feature type="compositionally biased region" description="Low complexity" evidence="15">
    <location>
        <begin position="124"/>
        <end position="185"/>
    </location>
</feature>
<evidence type="ECO:0000256" key="13">
    <source>
        <dbReference type="ARBA" id="ARBA00030845"/>
    </source>
</evidence>
<feature type="compositionally biased region" description="Acidic residues" evidence="15">
    <location>
        <begin position="1"/>
        <end position="13"/>
    </location>
</feature>
<dbReference type="GO" id="GO:0018444">
    <property type="term" value="C:translation release factor complex"/>
    <property type="evidence" value="ECO:0007669"/>
    <property type="project" value="EnsemblFungi"/>
</dbReference>
<organism evidence="17 18">
    <name type="scientific">Ascosphaera apis ARSEF 7405</name>
    <dbReference type="NCBI Taxonomy" id="392613"/>
    <lineage>
        <taxon>Eukaryota</taxon>
        <taxon>Fungi</taxon>
        <taxon>Dikarya</taxon>
        <taxon>Ascomycota</taxon>
        <taxon>Pezizomycotina</taxon>
        <taxon>Eurotiomycetes</taxon>
        <taxon>Eurotiomycetidae</taxon>
        <taxon>Onygenales</taxon>
        <taxon>Ascosphaeraceae</taxon>
        <taxon>Ascosphaera</taxon>
    </lineage>
</organism>
<evidence type="ECO:0000313" key="17">
    <source>
        <dbReference type="EMBL" id="KZZ89612.1"/>
    </source>
</evidence>
<keyword evidence="10" id="KW-0342">GTP-binding</keyword>
<evidence type="ECO:0000256" key="3">
    <source>
        <dbReference type="ARBA" id="ARBA00013870"/>
    </source>
</evidence>
<dbReference type="GO" id="GO:0003747">
    <property type="term" value="F:translation release factor activity"/>
    <property type="evidence" value="ECO:0007669"/>
    <property type="project" value="EnsemblFungi"/>
</dbReference>
<dbReference type="CDD" id="cd03704">
    <property type="entry name" value="eRF3_C_III"/>
    <property type="match status" value="1"/>
</dbReference>
<keyword evidence="6" id="KW-0597">Phosphoprotein</keyword>
<dbReference type="PRINTS" id="PR01343">
    <property type="entry name" value="YEASTERF"/>
</dbReference>
<evidence type="ECO:0000256" key="1">
    <source>
        <dbReference type="ARBA" id="ARBA00004496"/>
    </source>
</evidence>
<keyword evidence="9" id="KW-0648">Protein biosynthesis</keyword>
<dbReference type="GO" id="GO:0002184">
    <property type="term" value="P:cytoplasmic translational termination"/>
    <property type="evidence" value="ECO:0007669"/>
    <property type="project" value="EnsemblFungi"/>
</dbReference>
<evidence type="ECO:0000256" key="6">
    <source>
        <dbReference type="ARBA" id="ARBA00022553"/>
    </source>
</evidence>
<reference evidence="17 18" key="1">
    <citation type="journal article" date="2016" name="Genome Biol. Evol.">
        <title>Divergent and convergent evolution of fungal pathogenicity.</title>
        <authorList>
            <person name="Shang Y."/>
            <person name="Xiao G."/>
            <person name="Zheng P."/>
            <person name="Cen K."/>
            <person name="Zhan S."/>
            <person name="Wang C."/>
        </authorList>
    </citation>
    <scope>NUCLEOTIDE SEQUENCE [LARGE SCALE GENOMIC DNA]</scope>
    <source>
        <strain evidence="17 18">ARSEF 7405</strain>
    </source>
</reference>
<dbReference type="InterPro" id="IPR050100">
    <property type="entry name" value="TRAFAC_GTPase_members"/>
</dbReference>
<accession>A0A167X498</accession>
<dbReference type="InterPro" id="IPR004161">
    <property type="entry name" value="EFTu-like_2"/>
</dbReference>
<feature type="domain" description="Tr-type G" evidence="16">
    <location>
        <begin position="291"/>
        <end position="523"/>
    </location>
</feature>
<evidence type="ECO:0000259" key="16">
    <source>
        <dbReference type="PROSITE" id="PS51722"/>
    </source>
</evidence>
<evidence type="ECO:0000256" key="9">
    <source>
        <dbReference type="ARBA" id="ARBA00022917"/>
    </source>
</evidence>
<dbReference type="InterPro" id="IPR009000">
    <property type="entry name" value="Transl_B-barrel_sf"/>
</dbReference>
<feature type="compositionally biased region" description="Low complexity" evidence="15">
    <location>
        <begin position="20"/>
        <end position="33"/>
    </location>
</feature>
<dbReference type="GO" id="GO:0003924">
    <property type="term" value="F:GTPase activity"/>
    <property type="evidence" value="ECO:0007669"/>
    <property type="project" value="EnsemblFungi"/>
</dbReference>
<evidence type="ECO:0000256" key="15">
    <source>
        <dbReference type="SAM" id="MobiDB-lite"/>
    </source>
</evidence>
<dbReference type="FunFam" id="2.40.30.10:FF:000061">
    <property type="entry name" value="Translation release factor eRF3, putative"/>
    <property type="match status" value="1"/>
</dbReference>
<evidence type="ECO:0000256" key="8">
    <source>
        <dbReference type="ARBA" id="ARBA00022741"/>
    </source>
</evidence>
<comment type="similarity">
    <text evidence="2">Belongs to the TRAFAC class translation factor GTPase superfamily. Classic translation factor GTPase family. EF-Tu/EF-1A subfamily.</text>
</comment>